<proteinExistence type="predicted"/>
<evidence type="ECO:0000313" key="1">
    <source>
        <dbReference type="EMBL" id="XCI77433.1"/>
    </source>
</evidence>
<protein>
    <submittedName>
        <fullName evidence="1">Uncharacterized protein</fullName>
    </submittedName>
</protein>
<dbReference type="EMBL" id="PP429226">
    <property type="protein sequence ID" value="XCI77433.1"/>
    <property type="molecule type" value="Genomic_DNA"/>
</dbReference>
<name>A0AAU8HXX0_9CAUD</name>
<sequence>MISYLQGFKSRIGIIITKNGDIQMTRSEIREEKALNKFIKSNGGQPIGCLAERSFITNLFDPVMPNGKSLLTGKALKKGTKVKLFGTGEIVEI</sequence>
<accession>A0AAU8HXX0</accession>
<organism evidence="1">
    <name type="scientific">Rhizobium phage LG08</name>
    <dbReference type="NCBI Taxonomy" id="3129229"/>
    <lineage>
        <taxon>Viruses</taxon>
        <taxon>Duplodnaviria</taxon>
        <taxon>Heunggongvirae</taxon>
        <taxon>Uroviricota</taxon>
        <taxon>Caudoviricetes</taxon>
    </lineage>
</organism>
<gene>
    <name evidence="1" type="ORF">LDCGVIBL_CDS0075</name>
</gene>
<reference evidence="1" key="1">
    <citation type="submission" date="2024-03" db="EMBL/GenBank/DDBJ databases">
        <authorList>
            <person name="Chantapakul B."/>
            <person name="Wang S."/>
        </authorList>
    </citation>
    <scope>NUCLEOTIDE SEQUENCE</scope>
</reference>